<comment type="caution">
    <text evidence="4">The sequence shown here is derived from an EMBL/GenBank/DDBJ whole genome shotgun (WGS) entry which is preliminary data.</text>
</comment>
<dbReference type="InterPro" id="IPR017853">
    <property type="entry name" value="GH"/>
</dbReference>
<dbReference type="InterPro" id="IPR013529">
    <property type="entry name" value="Glyco_hydro_42_N"/>
</dbReference>
<name>A0A1F6EFV2_9BACT</name>
<proteinExistence type="predicted"/>
<evidence type="ECO:0000313" key="5">
    <source>
        <dbReference type="Proteomes" id="UP000177306"/>
    </source>
</evidence>
<evidence type="ECO:0000313" key="4">
    <source>
        <dbReference type="EMBL" id="OGG72519.1"/>
    </source>
</evidence>
<reference evidence="4 5" key="1">
    <citation type="journal article" date="2016" name="Nat. Commun.">
        <title>Thousands of microbial genomes shed light on interconnected biogeochemical processes in an aquifer system.</title>
        <authorList>
            <person name="Anantharaman K."/>
            <person name="Brown C.T."/>
            <person name="Hug L.A."/>
            <person name="Sharon I."/>
            <person name="Castelle C.J."/>
            <person name="Probst A.J."/>
            <person name="Thomas B.C."/>
            <person name="Singh A."/>
            <person name="Wilkins M.J."/>
            <person name="Karaoz U."/>
            <person name="Brodie E.L."/>
            <person name="Williams K.H."/>
            <person name="Hubbard S.S."/>
            <person name="Banfield J.F."/>
        </authorList>
    </citation>
    <scope>NUCLEOTIDE SEQUENCE [LARGE SCALE GENOMIC DNA]</scope>
</reference>
<dbReference type="SUPFAM" id="SSF51445">
    <property type="entry name" value="(Trans)glycosidases"/>
    <property type="match status" value="1"/>
</dbReference>
<dbReference type="AlphaFoldDB" id="A0A1F6EFV2"/>
<sequence length="329" mass="38883">MRRFLIWISILVVILIAALWLLSLRPAPEKITYGVSFTKLQADEIGLDWKEVYRAILDDLGVRHLRLAAHWPMVEPERDVYDFSALDFQIREASARDAEIILAVGRRLPRWPECHTPQWVGYMPWEEKKLEIRQYLTAVVERYKEEKAITYWQVENEPYLAVFARQFCGKLDEDFLKEEIALVKSLDPSRPVLVTDSGNLGTWYGAYRAGDAFGTSVYVHFWTPELGQFKTILPPAFYRVKMNLAQLLFGEKPTFLIELSGEPWLIEPIVETPIEAQLWRMDIGKFNDILDYARATRFDMQYLWGVEWWYYMKERGHPEFWERAQELFE</sequence>
<dbReference type="GO" id="GO:0005975">
    <property type="term" value="P:carbohydrate metabolic process"/>
    <property type="evidence" value="ECO:0007669"/>
    <property type="project" value="InterPro"/>
</dbReference>
<feature type="domain" description="Glycoside hydrolase family 42 N-terminal" evidence="3">
    <location>
        <begin position="132"/>
        <end position="248"/>
    </location>
</feature>
<gene>
    <name evidence="4" type="ORF">A3A38_04135</name>
</gene>
<organism evidence="4 5">
    <name type="scientific">Candidatus Kaiserbacteria bacterium RIFCSPLOWO2_01_FULL_53_17</name>
    <dbReference type="NCBI Taxonomy" id="1798511"/>
    <lineage>
        <taxon>Bacteria</taxon>
        <taxon>Candidatus Kaiseribacteriota</taxon>
    </lineage>
</organism>
<keyword evidence="2" id="KW-0326">Glycosidase</keyword>
<evidence type="ECO:0000256" key="1">
    <source>
        <dbReference type="ARBA" id="ARBA00022801"/>
    </source>
</evidence>
<dbReference type="Gene3D" id="3.20.20.80">
    <property type="entry name" value="Glycosidases"/>
    <property type="match status" value="1"/>
</dbReference>
<evidence type="ECO:0000256" key="2">
    <source>
        <dbReference type="ARBA" id="ARBA00023295"/>
    </source>
</evidence>
<dbReference type="EMBL" id="MFLY01000046">
    <property type="protein sequence ID" value="OGG72519.1"/>
    <property type="molecule type" value="Genomic_DNA"/>
</dbReference>
<accession>A0A1F6EFV2</accession>
<protein>
    <recommendedName>
        <fullName evidence="3">Glycoside hydrolase family 42 N-terminal domain-containing protein</fullName>
    </recommendedName>
</protein>
<dbReference type="GO" id="GO:0004565">
    <property type="term" value="F:beta-galactosidase activity"/>
    <property type="evidence" value="ECO:0007669"/>
    <property type="project" value="InterPro"/>
</dbReference>
<dbReference type="Pfam" id="PF02449">
    <property type="entry name" value="Glyco_hydro_42"/>
    <property type="match status" value="1"/>
</dbReference>
<dbReference type="Proteomes" id="UP000177306">
    <property type="component" value="Unassembled WGS sequence"/>
</dbReference>
<dbReference type="GO" id="GO:0009341">
    <property type="term" value="C:beta-galactosidase complex"/>
    <property type="evidence" value="ECO:0007669"/>
    <property type="project" value="InterPro"/>
</dbReference>
<keyword evidence="1" id="KW-0378">Hydrolase</keyword>
<evidence type="ECO:0000259" key="3">
    <source>
        <dbReference type="Pfam" id="PF02449"/>
    </source>
</evidence>